<proteinExistence type="predicted"/>
<dbReference type="AlphaFoldDB" id="A0A0S4MLU9"/>
<evidence type="ECO:0000313" key="2">
    <source>
        <dbReference type="Proteomes" id="UP000017246"/>
    </source>
</evidence>
<organism evidence="1 2">
    <name type="scientific">Echinococcus multilocularis</name>
    <name type="common">Fox tapeworm</name>
    <dbReference type="NCBI Taxonomy" id="6211"/>
    <lineage>
        <taxon>Eukaryota</taxon>
        <taxon>Metazoa</taxon>
        <taxon>Spiralia</taxon>
        <taxon>Lophotrochozoa</taxon>
        <taxon>Platyhelminthes</taxon>
        <taxon>Cestoda</taxon>
        <taxon>Eucestoda</taxon>
        <taxon>Cyclophyllidea</taxon>
        <taxon>Taeniidae</taxon>
        <taxon>Echinococcus</taxon>
    </lineage>
</organism>
<protein>
    <submittedName>
        <fullName evidence="1">Protein bl</fullName>
    </submittedName>
</protein>
<sequence>MPSIGSSSIKRDATEMRLPLTRKSVTNSLNLIIHPSIYLSIHQIIRLFVGLFTHVRPLNSWRCLKANKYGCGTKRGMELPEDEMHETCGAFYTSQHSTSTAAAAEMQTSLPTPSVSPWAHETAVADCVARYEQLAPAQAAL</sequence>
<dbReference type="Proteomes" id="UP000017246">
    <property type="component" value="Unassembled WGS sequence"/>
</dbReference>
<reference evidence="1" key="2">
    <citation type="submission" date="2015-11" db="EMBL/GenBank/DDBJ databases">
        <authorList>
            <person name="Zhang Y."/>
            <person name="Guo Z."/>
        </authorList>
    </citation>
    <scope>NUCLEOTIDE SEQUENCE</scope>
</reference>
<keyword evidence="2" id="KW-1185">Reference proteome</keyword>
<evidence type="ECO:0000313" key="1">
    <source>
        <dbReference type="EMBL" id="CUT99723.1"/>
    </source>
</evidence>
<accession>A0A0S4MLU9</accession>
<dbReference type="EMBL" id="LN902847">
    <property type="protein sequence ID" value="CUT99723.1"/>
    <property type="molecule type" value="Genomic_DNA"/>
</dbReference>
<reference evidence="1" key="1">
    <citation type="journal article" date="2013" name="Nature">
        <title>The genomes of four tapeworm species reveal adaptations to parasitism.</title>
        <authorList>
            <person name="Tsai I.J."/>
            <person name="Zarowiecki M."/>
            <person name="Holroyd N."/>
            <person name="Garciarrubio A."/>
            <person name="Sanchez-Flores A."/>
            <person name="Brooks K.L."/>
            <person name="Tracey A."/>
            <person name="Bobes R.J."/>
            <person name="Fragoso G."/>
            <person name="Sciutto E."/>
            <person name="Aslett M."/>
            <person name="Beasley H."/>
            <person name="Bennett H.M."/>
            <person name="Cai J."/>
            <person name="Camicia F."/>
            <person name="Clark R."/>
            <person name="Cucher M."/>
            <person name="De Silva N."/>
            <person name="Day T.A."/>
            <person name="Deplazes P."/>
            <person name="Estrada K."/>
            <person name="Fernandez C."/>
            <person name="Holland P.W."/>
            <person name="Hou J."/>
            <person name="Hu S."/>
            <person name="Huckvale T."/>
            <person name="Hung S.S."/>
            <person name="Kamenetzky L."/>
            <person name="Keane J.A."/>
            <person name="Kiss F."/>
            <person name="Koziol U."/>
            <person name="Lambert O."/>
            <person name="Liu K."/>
            <person name="Luo X."/>
            <person name="Luo Y."/>
            <person name="Macchiaroli N."/>
            <person name="Nichol S."/>
            <person name="Paps J."/>
            <person name="Parkinson J."/>
            <person name="Pouchkina-Stantcheva N."/>
            <person name="Riddiford N."/>
            <person name="Rosenzvit M."/>
            <person name="Salinas G."/>
            <person name="Wasmuth J.D."/>
            <person name="Zamanian M."/>
            <person name="Zheng Y."/>
            <person name="Cai X."/>
            <person name="Soberon X."/>
            <person name="Olson P.D."/>
            <person name="Laclette J.P."/>
            <person name="Brehm K."/>
            <person name="Berriman M."/>
            <person name="Garciarrubio A."/>
            <person name="Bobes R.J."/>
            <person name="Fragoso G."/>
            <person name="Sanchez-Flores A."/>
            <person name="Estrada K."/>
            <person name="Cevallos M.A."/>
            <person name="Morett E."/>
            <person name="Gonzalez V."/>
            <person name="Portillo T."/>
            <person name="Ochoa-Leyva A."/>
            <person name="Jose M.V."/>
            <person name="Sciutto E."/>
            <person name="Landa A."/>
            <person name="Jimenez L."/>
            <person name="Valdes V."/>
            <person name="Carrero J.C."/>
            <person name="Larralde C."/>
            <person name="Morales-Montor J."/>
            <person name="Limon-Lason J."/>
            <person name="Soberon X."/>
            <person name="Laclette J.P."/>
        </authorList>
    </citation>
    <scope>NUCLEOTIDE SEQUENCE [LARGE SCALE GENOMIC DNA]</scope>
</reference>
<name>A0A0S4MLU9_ECHMU</name>
<dbReference type="OrthoDB" id="10573094at2759"/>